<feature type="compositionally biased region" description="Polar residues" evidence="1">
    <location>
        <begin position="144"/>
        <end position="155"/>
    </location>
</feature>
<dbReference type="EMBL" id="JBBNAG010000002">
    <property type="protein sequence ID" value="KAK9158597.1"/>
    <property type="molecule type" value="Genomic_DNA"/>
</dbReference>
<accession>A0AAP0KVI6</accession>
<comment type="caution">
    <text evidence="2">The sequence shown here is derived from an EMBL/GenBank/DDBJ whole genome shotgun (WGS) entry which is preliminary data.</text>
</comment>
<organism evidence="2 3">
    <name type="scientific">Stephania cephalantha</name>
    <dbReference type="NCBI Taxonomy" id="152367"/>
    <lineage>
        <taxon>Eukaryota</taxon>
        <taxon>Viridiplantae</taxon>
        <taxon>Streptophyta</taxon>
        <taxon>Embryophyta</taxon>
        <taxon>Tracheophyta</taxon>
        <taxon>Spermatophyta</taxon>
        <taxon>Magnoliopsida</taxon>
        <taxon>Ranunculales</taxon>
        <taxon>Menispermaceae</taxon>
        <taxon>Menispermoideae</taxon>
        <taxon>Cissampelideae</taxon>
        <taxon>Stephania</taxon>
    </lineage>
</organism>
<evidence type="ECO:0000256" key="1">
    <source>
        <dbReference type="SAM" id="MobiDB-lite"/>
    </source>
</evidence>
<protein>
    <submittedName>
        <fullName evidence="2">Uncharacterized protein</fullName>
    </submittedName>
</protein>
<evidence type="ECO:0000313" key="2">
    <source>
        <dbReference type="EMBL" id="KAK9158597.1"/>
    </source>
</evidence>
<keyword evidence="3" id="KW-1185">Reference proteome</keyword>
<feature type="compositionally biased region" description="Basic and acidic residues" evidence="1">
    <location>
        <begin position="88"/>
        <end position="98"/>
    </location>
</feature>
<proteinExistence type="predicted"/>
<dbReference type="Proteomes" id="UP001419268">
    <property type="component" value="Unassembled WGS sequence"/>
</dbReference>
<evidence type="ECO:0000313" key="3">
    <source>
        <dbReference type="Proteomes" id="UP001419268"/>
    </source>
</evidence>
<gene>
    <name evidence="2" type="ORF">Scep_005171</name>
</gene>
<dbReference type="AlphaFoldDB" id="A0AAP0KVI6"/>
<name>A0AAP0KVI6_9MAGN</name>
<sequence length="174" mass="18771">MAPTMIGFVSLPLFLTTLLIVLNGYLSAATRFMPSKANSNPVSAMAATIDDDPDTVLRPMYPIPSLETAPNVHAKPAIPELPSLQKPGEPESTIRDPNPEPTLEQKWFPVFPFPTIPTIPRNPPKPFFPYIPYPGFEVPDPGNSMDQKTPETQGTPGALETPVAQETPGTPGIA</sequence>
<feature type="region of interest" description="Disordered" evidence="1">
    <location>
        <begin position="71"/>
        <end position="105"/>
    </location>
</feature>
<feature type="region of interest" description="Disordered" evidence="1">
    <location>
        <begin position="132"/>
        <end position="174"/>
    </location>
</feature>
<reference evidence="2 3" key="1">
    <citation type="submission" date="2024-01" db="EMBL/GenBank/DDBJ databases">
        <title>Genome assemblies of Stephania.</title>
        <authorList>
            <person name="Yang L."/>
        </authorList>
    </citation>
    <scope>NUCLEOTIDE SEQUENCE [LARGE SCALE GENOMIC DNA]</scope>
    <source>
        <strain evidence="2">JXDWG</strain>
        <tissue evidence="2">Leaf</tissue>
    </source>
</reference>